<name>A0A9D4JNY2_DREPO</name>
<keyword evidence="3" id="KW-1185">Reference proteome</keyword>
<accession>A0A9D4JNY2</accession>
<evidence type="ECO:0000313" key="3">
    <source>
        <dbReference type="Proteomes" id="UP000828390"/>
    </source>
</evidence>
<organism evidence="2 3">
    <name type="scientific">Dreissena polymorpha</name>
    <name type="common">Zebra mussel</name>
    <name type="synonym">Mytilus polymorpha</name>
    <dbReference type="NCBI Taxonomy" id="45954"/>
    <lineage>
        <taxon>Eukaryota</taxon>
        <taxon>Metazoa</taxon>
        <taxon>Spiralia</taxon>
        <taxon>Lophotrochozoa</taxon>
        <taxon>Mollusca</taxon>
        <taxon>Bivalvia</taxon>
        <taxon>Autobranchia</taxon>
        <taxon>Heteroconchia</taxon>
        <taxon>Euheterodonta</taxon>
        <taxon>Imparidentia</taxon>
        <taxon>Neoheterodontei</taxon>
        <taxon>Myida</taxon>
        <taxon>Dreissenoidea</taxon>
        <taxon>Dreissenidae</taxon>
        <taxon>Dreissena</taxon>
    </lineage>
</organism>
<feature type="region of interest" description="Disordered" evidence="1">
    <location>
        <begin position="50"/>
        <end position="75"/>
    </location>
</feature>
<proteinExistence type="predicted"/>
<reference evidence="2" key="1">
    <citation type="journal article" date="2019" name="bioRxiv">
        <title>The Genome of the Zebra Mussel, Dreissena polymorpha: A Resource for Invasive Species Research.</title>
        <authorList>
            <person name="McCartney M.A."/>
            <person name="Auch B."/>
            <person name="Kono T."/>
            <person name="Mallez S."/>
            <person name="Zhang Y."/>
            <person name="Obille A."/>
            <person name="Becker A."/>
            <person name="Abrahante J.E."/>
            <person name="Garbe J."/>
            <person name="Badalamenti J.P."/>
            <person name="Herman A."/>
            <person name="Mangelson H."/>
            <person name="Liachko I."/>
            <person name="Sullivan S."/>
            <person name="Sone E.D."/>
            <person name="Koren S."/>
            <person name="Silverstein K.A.T."/>
            <person name="Beckman K.B."/>
            <person name="Gohl D.M."/>
        </authorList>
    </citation>
    <scope>NUCLEOTIDE SEQUENCE</scope>
    <source>
        <strain evidence="2">Duluth1</strain>
        <tissue evidence="2">Whole animal</tissue>
    </source>
</reference>
<feature type="compositionally biased region" description="Basic and acidic residues" evidence="1">
    <location>
        <begin position="54"/>
        <end position="64"/>
    </location>
</feature>
<gene>
    <name evidence="2" type="ORF">DPMN_144189</name>
</gene>
<dbReference type="Proteomes" id="UP000828390">
    <property type="component" value="Unassembled WGS sequence"/>
</dbReference>
<dbReference type="AlphaFoldDB" id="A0A9D4JNY2"/>
<evidence type="ECO:0000256" key="1">
    <source>
        <dbReference type="SAM" id="MobiDB-lite"/>
    </source>
</evidence>
<evidence type="ECO:0000313" key="2">
    <source>
        <dbReference type="EMBL" id="KAH3815658.1"/>
    </source>
</evidence>
<sequence>MFVNDGDTALRREKIRMFLQKICIRVRKQLSAVCQTIRCRQGRMFCPTNSCKSESADDLRRSPEIADVSRSQFLH</sequence>
<dbReference type="EMBL" id="JAIWYP010000006">
    <property type="protein sequence ID" value="KAH3815658.1"/>
    <property type="molecule type" value="Genomic_DNA"/>
</dbReference>
<comment type="caution">
    <text evidence="2">The sequence shown here is derived from an EMBL/GenBank/DDBJ whole genome shotgun (WGS) entry which is preliminary data.</text>
</comment>
<reference evidence="2" key="2">
    <citation type="submission" date="2020-11" db="EMBL/GenBank/DDBJ databases">
        <authorList>
            <person name="McCartney M.A."/>
            <person name="Auch B."/>
            <person name="Kono T."/>
            <person name="Mallez S."/>
            <person name="Becker A."/>
            <person name="Gohl D.M."/>
            <person name="Silverstein K.A.T."/>
            <person name="Koren S."/>
            <person name="Bechman K.B."/>
            <person name="Herman A."/>
            <person name="Abrahante J.E."/>
            <person name="Garbe J."/>
        </authorList>
    </citation>
    <scope>NUCLEOTIDE SEQUENCE</scope>
    <source>
        <strain evidence="2">Duluth1</strain>
        <tissue evidence="2">Whole animal</tissue>
    </source>
</reference>
<protein>
    <submittedName>
        <fullName evidence="2">Uncharacterized protein</fullName>
    </submittedName>
</protein>